<dbReference type="Proteomes" id="UP001224739">
    <property type="component" value="Unassembled WGS sequence"/>
</dbReference>
<reference evidence="2" key="1">
    <citation type="submission" date="2023-06" db="EMBL/GenBank/DDBJ databases">
        <title>Acute promotion of culturable opportunistic pathogens and persistent increase of antibiotic resistance following antibiotic exposure in mouse gut microbiota.</title>
        <authorList>
            <person name="Li L."/>
            <person name="Wang B."/>
            <person name="Sun Y."/>
            <person name="Wang M."/>
            <person name="Xu H."/>
        </authorList>
    </citation>
    <scope>NUCLEOTIDE SEQUENCE</scope>
    <source>
        <strain evidence="2">EPA10_1</strain>
    </source>
</reference>
<evidence type="ECO:0000256" key="1">
    <source>
        <dbReference type="SAM" id="Phobius"/>
    </source>
</evidence>
<keyword evidence="1" id="KW-0472">Membrane</keyword>
<organism evidence="2 3">
    <name type="scientific">Proteus faecis</name>
    <dbReference type="NCBI Taxonomy" id="2050967"/>
    <lineage>
        <taxon>Bacteria</taxon>
        <taxon>Pseudomonadati</taxon>
        <taxon>Pseudomonadota</taxon>
        <taxon>Gammaproteobacteria</taxon>
        <taxon>Enterobacterales</taxon>
        <taxon>Morganellaceae</taxon>
        <taxon>Proteus</taxon>
    </lineage>
</organism>
<accession>A0AAW7CS54</accession>
<keyword evidence="1" id="KW-1133">Transmembrane helix</keyword>
<protein>
    <submittedName>
        <fullName evidence="2">Uncharacterized protein</fullName>
    </submittedName>
</protein>
<dbReference type="RefSeq" id="WP_228395559.1">
    <property type="nucleotide sequence ID" value="NZ_JASVWJ010000038.1"/>
</dbReference>
<feature type="transmembrane region" description="Helical" evidence="1">
    <location>
        <begin position="20"/>
        <end position="45"/>
    </location>
</feature>
<dbReference type="AlphaFoldDB" id="A0AAW7CS54"/>
<evidence type="ECO:0000313" key="2">
    <source>
        <dbReference type="EMBL" id="MDL5356772.1"/>
    </source>
</evidence>
<name>A0AAW7CS54_9GAMM</name>
<dbReference type="GeneID" id="83614473"/>
<comment type="caution">
    <text evidence="2">The sequence shown here is derived from an EMBL/GenBank/DDBJ whole genome shotgun (WGS) entry which is preliminary data.</text>
</comment>
<keyword evidence="1" id="KW-0812">Transmembrane</keyword>
<sequence length="134" mass="15394">MKCESGAGVWEWVTFLKNEILYPFFTTATILLPLILIVGAFLIWAEQDSRHQAEQGRYYLTECQLVERNRDTGFWSERENILQCGVTREHVNADAYEKAIRAWQQKQAGTKNECVVNAISCFVAGIIFVDELTQ</sequence>
<gene>
    <name evidence="2" type="ORF">QSH02_18290</name>
</gene>
<proteinExistence type="predicted"/>
<dbReference type="EMBL" id="JASVWL010000046">
    <property type="protein sequence ID" value="MDL5356772.1"/>
    <property type="molecule type" value="Genomic_DNA"/>
</dbReference>
<evidence type="ECO:0000313" key="3">
    <source>
        <dbReference type="Proteomes" id="UP001224739"/>
    </source>
</evidence>